<sequence>MAPKRQPSAFRCPQTRGAASAAVSADTEPLYSVVFQEVCARYEKDFTWDVKALVMGKKAFEVAQIVIDVLQLPISTEELVEETQAKLTALFPTAGLMPGAEKLIHHLRKHSVPFALATSSGSVPFELKTSRHKEFFGLFDHAVLGDDPDVKKGKPEPDIFLTCAKRFSPPPPLEKCLVFEDAPNGVEAALAAGMQVVMVPDRNLHRDLTTKATLVLDSLQDFQPELFGLPPYE</sequence>
<dbReference type="Proteomes" id="UP000694910">
    <property type="component" value="Unplaced"/>
</dbReference>
<dbReference type="Pfam" id="PF00702">
    <property type="entry name" value="Hydrolase"/>
    <property type="match status" value="1"/>
</dbReference>
<organism evidence="1 2">
    <name type="scientific">Ceratotherium simum simum</name>
    <name type="common">Southern white rhinoceros</name>
    <dbReference type="NCBI Taxonomy" id="73337"/>
    <lineage>
        <taxon>Eukaryota</taxon>
        <taxon>Metazoa</taxon>
        <taxon>Chordata</taxon>
        <taxon>Craniata</taxon>
        <taxon>Vertebrata</taxon>
        <taxon>Euteleostomi</taxon>
        <taxon>Mammalia</taxon>
        <taxon>Eutheria</taxon>
        <taxon>Laurasiatheria</taxon>
        <taxon>Perissodactyla</taxon>
        <taxon>Rhinocerotidae</taxon>
        <taxon>Ceratotherium</taxon>
    </lineage>
</organism>
<dbReference type="SUPFAM" id="SSF56784">
    <property type="entry name" value="HAD-like"/>
    <property type="match status" value="1"/>
</dbReference>
<dbReference type="InterPro" id="IPR023198">
    <property type="entry name" value="PGP-like_dom2"/>
</dbReference>
<proteinExistence type="predicted"/>
<evidence type="ECO:0000313" key="2">
    <source>
        <dbReference type="RefSeq" id="XP_014650996.1"/>
    </source>
</evidence>
<dbReference type="NCBIfam" id="TIGR01509">
    <property type="entry name" value="HAD-SF-IA-v3"/>
    <property type="match status" value="1"/>
</dbReference>
<name>A0ABM1DGR5_CERSS</name>
<protein>
    <submittedName>
        <fullName evidence="2">Pseudouridine-5'-phosphatase</fullName>
    </submittedName>
</protein>
<dbReference type="InterPro" id="IPR036412">
    <property type="entry name" value="HAD-like_sf"/>
</dbReference>
<dbReference type="PANTHER" id="PTHR18901:SF38">
    <property type="entry name" value="PSEUDOURIDINE-5'-PHOSPHATASE"/>
    <property type="match status" value="1"/>
</dbReference>
<dbReference type="RefSeq" id="XP_014650996.1">
    <property type="nucleotide sequence ID" value="XM_014795510.1"/>
</dbReference>
<accession>A0ABM1DGR5</accession>
<dbReference type="PANTHER" id="PTHR18901">
    <property type="entry name" value="2-DEOXYGLUCOSE-6-PHOSPHATE PHOSPHATASE 2"/>
    <property type="match status" value="1"/>
</dbReference>
<dbReference type="InterPro" id="IPR023214">
    <property type="entry name" value="HAD_sf"/>
</dbReference>
<dbReference type="Gene3D" id="1.10.150.240">
    <property type="entry name" value="Putative phosphatase, domain 2"/>
    <property type="match status" value="1"/>
</dbReference>
<dbReference type="GeneID" id="101405024"/>
<dbReference type="Gene3D" id="3.40.50.1000">
    <property type="entry name" value="HAD superfamily/HAD-like"/>
    <property type="match status" value="1"/>
</dbReference>
<keyword evidence="1" id="KW-1185">Reference proteome</keyword>
<reference evidence="2" key="1">
    <citation type="submission" date="2025-08" db="UniProtKB">
        <authorList>
            <consortium name="RefSeq"/>
        </authorList>
    </citation>
    <scope>IDENTIFICATION</scope>
</reference>
<evidence type="ECO:0000313" key="1">
    <source>
        <dbReference type="Proteomes" id="UP000694910"/>
    </source>
</evidence>
<dbReference type="InterPro" id="IPR006439">
    <property type="entry name" value="HAD-SF_hydro_IA"/>
</dbReference>
<gene>
    <name evidence="2" type="primary">LOC101405024</name>
</gene>